<dbReference type="PIRSF" id="PIRSF018297">
    <property type="entry name" value="Doc"/>
    <property type="match status" value="1"/>
</dbReference>
<accession>A0A0G1XPJ2</accession>
<organism evidence="2 3">
    <name type="scientific">Candidatus Uhrbacteria bacterium GW2011_GWA2_52_8d</name>
    <dbReference type="NCBI Taxonomy" id="1618979"/>
    <lineage>
        <taxon>Bacteria</taxon>
        <taxon>Candidatus Uhriibacteriota</taxon>
    </lineage>
</organism>
<evidence type="ECO:0000313" key="2">
    <source>
        <dbReference type="EMBL" id="KKW33143.1"/>
    </source>
</evidence>
<dbReference type="GO" id="GO:0016301">
    <property type="term" value="F:kinase activity"/>
    <property type="evidence" value="ECO:0007669"/>
    <property type="project" value="InterPro"/>
</dbReference>
<evidence type="ECO:0000313" key="3">
    <source>
        <dbReference type="Proteomes" id="UP000034054"/>
    </source>
</evidence>
<dbReference type="Gene3D" id="1.20.120.1870">
    <property type="entry name" value="Fic/DOC protein, Fido domain"/>
    <property type="match status" value="1"/>
</dbReference>
<sequence length="127" mass="14305">MRYLKAEDILALHKDIIDQTGGSHGIRDIGLFSSIVERPRGQAFGQELYPDLWSKVAAYLHSIAMNHVFVDGNKRTSIVSASYFIHLNGYELIASNEEVERFVLSVVVDKLDVASIAQWFKLHTESV</sequence>
<evidence type="ECO:0000259" key="1">
    <source>
        <dbReference type="PROSITE" id="PS51459"/>
    </source>
</evidence>
<dbReference type="SUPFAM" id="SSF140931">
    <property type="entry name" value="Fic-like"/>
    <property type="match status" value="1"/>
</dbReference>
<dbReference type="PANTHER" id="PTHR39426:SF1">
    <property type="entry name" value="HOMOLOGY TO DEATH-ON-CURING PROTEIN OF PHAGE P1"/>
    <property type="match status" value="1"/>
</dbReference>
<protein>
    <submittedName>
        <fullName evidence="2">Death-on-curing family protein</fullName>
    </submittedName>
</protein>
<dbReference type="InterPro" id="IPR003812">
    <property type="entry name" value="Fido"/>
</dbReference>
<dbReference type="Pfam" id="PF02661">
    <property type="entry name" value="Fic"/>
    <property type="match status" value="1"/>
</dbReference>
<comment type="caution">
    <text evidence="2">The sequence shown here is derived from an EMBL/GenBank/DDBJ whole genome shotgun (WGS) entry which is preliminary data.</text>
</comment>
<name>A0A0G1XPJ2_9BACT</name>
<dbReference type="EMBL" id="LCRH01000008">
    <property type="protein sequence ID" value="KKW33143.1"/>
    <property type="molecule type" value="Genomic_DNA"/>
</dbReference>
<feature type="domain" description="Fido" evidence="1">
    <location>
        <begin position="4"/>
        <end position="122"/>
    </location>
</feature>
<dbReference type="InterPro" id="IPR006440">
    <property type="entry name" value="Doc"/>
</dbReference>
<dbReference type="AlphaFoldDB" id="A0A0G1XPJ2"/>
<dbReference type="Proteomes" id="UP000034054">
    <property type="component" value="Unassembled WGS sequence"/>
</dbReference>
<gene>
    <name evidence="2" type="ORF">UY76_C0008G0016</name>
</gene>
<dbReference type="NCBIfam" id="TIGR01550">
    <property type="entry name" value="DOC_P1"/>
    <property type="match status" value="1"/>
</dbReference>
<reference evidence="2 3" key="1">
    <citation type="journal article" date="2015" name="Nature">
        <title>rRNA introns, odd ribosomes, and small enigmatic genomes across a large radiation of phyla.</title>
        <authorList>
            <person name="Brown C.T."/>
            <person name="Hug L.A."/>
            <person name="Thomas B.C."/>
            <person name="Sharon I."/>
            <person name="Castelle C.J."/>
            <person name="Singh A."/>
            <person name="Wilkins M.J."/>
            <person name="Williams K.H."/>
            <person name="Banfield J.F."/>
        </authorList>
    </citation>
    <scope>NUCLEOTIDE SEQUENCE [LARGE SCALE GENOMIC DNA]</scope>
</reference>
<dbReference type="PROSITE" id="PS51459">
    <property type="entry name" value="FIDO"/>
    <property type="match status" value="1"/>
</dbReference>
<dbReference type="InterPro" id="IPR036597">
    <property type="entry name" value="Fido-like_dom_sf"/>
</dbReference>
<dbReference type="InterPro" id="IPR053737">
    <property type="entry name" value="Type_II_TA_Toxin"/>
</dbReference>
<proteinExistence type="predicted"/>
<dbReference type="PANTHER" id="PTHR39426">
    <property type="entry name" value="HOMOLOGY TO DEATH-ON-CURING PROTEIN OF PHAGE P1"/>
    <property type="match status" value="1"/>
</dbReference>